<dbReference type="SUPFAM" id="SSF55874">
    <property type="entry name" value="ATPase domain of HSP90 chaperone/DNA topoisomerase II/histidine kinase"/>
    <property type="match status" value="1"/>
</dbReference>
<keyword evidence="1 7" id="KW-0723">Serine/threonine-protein kinase</keyword>
<keyword evidence="3 7" id="KW-0547">Nucleotide-binding</keyword>
<evidence type="ECO:0000256" key="6">
    <source>
        <dbReference type="ARBA" id="ARBA00022969"/>
    </source>
</evidence>
<evidence type="ECO:0000313" key="10">
    <source>
        <dbReference type="Proteomes" id="UP000824118"/>
    </source>
</evidence>
<dbReference type="EMBL" id="DVNG01000088">
    <property type="protein sequence ID" value="HIU50548.1"/>
    <property type="molecule type" value="Genomic_DNA"/>
</dbReference>
<keyword evidence="5 7" id="KW-0067">ATP-binding</keyword>
<dbReference type="EC" id="2.7.11.1" evidence="7"/>
<comment type="catalytic activity">
    <reaction evidence="7">
        <text>L-seryl-[protein] + ATP = O-phospho-L-seryl-[protein] + ADP + H(+)</text>
        <dbReference type="Rhea" id="RHEA:17989"/>
        <dbReference type="Rhea" id="RHEA-COMP:9863"/>
        <dbReference type="Rhea" id="RHEA-COMP:11604"/>
        <dbReference type="ChEBI" id="CHEBI:15378"/>
        <dbReference type="ChEBI" id="CHEBI:29999"/>
        <dbReference type="ChEBI" id="CHEBI:30616"/>
        <dbReference type="ChEBI" id="CHEBI:83421"/>
        <dbReference type="ChEBI" id="CHEBI:456216"/>
        <dbReference type="EC" id="2.7.11.1"/>
    </reaction>
</comment>
<comment type="caution">
    <text evidence="9">The sequence shown here is derived from an EMBL/GenBank/DDBJ whole genome shotgun (WGS) entry which is preliminary data.</text>
</comment>
<name>A0A9D1LYM4_9FIRM</name>
<dbReference type="GO" id="GO:0004674">
    <property type="term" value="F:protein serine/threonine kinase activity"/>
    <property type="evidence" value="ECO:0007669"/>
    <property type="project" value="UniProtKB-KW"/>
</dbReference>
<proteinExistence type="inferred from homology"/>
<reference evidence="9" key="1">
    <citation type="submission" date="2020-10" db="EMBL/GenBank/DDBJ databases">
        <authorList>
            <person name="Gilroy R."/>
        </authorList>
    </citation>
    <scope>NUCLEOTIDE SEQUENCE</scope>
    <source>
        <strain evidence="9">ChiGjej1B1-1684</strain>
    </source>
</reference>
<evidence type="ECO:0000256" key="3">
    <source>
        <dbReference type="ARBA" id="ARBA00022741"/>
    </source>
</evidence>
<dbReference type="PANTHER" id="PTHR35526:SF3">
    <property type="entry name" value="ANTI-SIGMA-F FACTOR RSBW"/>
    <property type="match status" value="1"/>
</dbReference>
<protein>
    <recommendedName>
        <fullName evidence="7">Anti-sigma F factor</fullName>
        <ecNumber evidence="7">2.7.11.1</ecNumber>
    </recommendedName>
    <alternativeName>
        <fullName evidence="7">Stage II sporulation protein AB</fullName>
    </alternativeName>
</protein>
<keyword evidence="4 7" id="KW-0418">Kinase</keyword>
<comment type="similarity">
    <text evidence="7">Belongs to the anti-sigma-factor family.</text>
</comment>
<comment type="catalytic activity">
    <reaction evidence="7">
        <text>L-threonyl-[protein] + ATP = O-phospho-L-threonyl-[protein] + ADP + H(+)</text>
        <dbReference type="Rhea" id="RHEA:46608"/>
        <dbReference type="Rhea" id="RHEA-COMP:11060"/>
        <dbReference type="Rhea" id="RHEA-COMP:11605"/>
        <dbReference type="ChEBI" id="CHEBI:15378"/>
        <dbReference type="ChEBI" id="CHEBI:30013"/>
        <dbReference type="ChEBI" id="CHEBI:30616"/>
        <dbReference type="ChEBI" id="CHEBI:61977"/>
        <dbReference type="ChEBI" id="CHEBI:456216"/>
        <dbReference type="EC" id="2.7.11.1"/>
    </reaction>
</comment>
<dbReference type="SMART" id="SM00387">
    <property type="entry name" value="HATPase_c"/>
    <property type="match status" value="1"/>
</dbReference>
<evidence type="ECO:0000256" key="2">
    <source>
        <dbReference type="ARBA" id="ARBA00022679"/>
    </source>
</evidence>
<organism evidence="9 10">
    <name type="scientific">Candidatus Limousia pullorum</name>
    <dbReference type="NCBI Taxonomy" id="2840860"/>
    <lineage>
        <taxon>Bacteria</taxon>
        <taxon>Bacillati</taxon>
        <taxon>Bacillota</taxon>
        <taxon>Clostridia</taxon>
        <taxon>Eubacteriales</taxon>
        <taxon>Oscillospiraceae</taxon>
        <taxon>Oscillospiraceae incertae sedis</taxon>
        <taxon>Candidatus Limousia</taxon>
    </lineage>
</organism>
<reference evidence="9" key="2">
    <citation type="journal article" date="2021" name="PeerJ">
        <title>Extensive microbial diversity within the chicken gut microbiome revealed by metagenomics and culture.</title>
        <authorList>
            <person name="Gilroy R."/>
            <person name="Ravi A."/>
            <person name="Getino M."/>
            <person name="Pursley I."/>
            <person name="Horton D.L."/>
            <person name="Alikhan N.F."/>
            <person name="Baker D."/>
            <person name="Gharbi K."/>
            <person name="Hall N."/>
            <person name="Watson M."/>
            <person name="Adriaenssens E.M."/>
            <person name="Foster-Nyarko E."/>
            <person name="Jarju S."/>
            <person name="Secka A."/>
            <person name="Antonio M."/>
            <person name="Oren A."/>
            <person name="Chaudhuri R.R."/>
            <person name="La Ragione R."/>
            <person name="Hildebrand F."/>
            <person name="Pallen M.J."/>
        </authorList>
    </citation>
    <scope>NUCLEOTIDE SEQUENCE</scope>
    <source>
        <strain evidence="9">ChiGjej1B1-1684</strain>
    </source>
</reference>
<dbReference type="HAMAP" id="MF_00637">
    <property type="entry name" value="Anti_sigma_F"/>
    <property type="match status" value="1"/>
</dbReference>
<dbReference type="Pfam" id="PF13581">
    <property type="entry name" value="HATPase_c_2"/>
    <property type="match status" value="1"/>
</dbReference>
<comment type="function">
    <text evidence="7">Binds to sigma F and blocks its ability to form an RNA polymerase holoenzyme (E-sigma F). Phosphorylates SpoIIAA on a serine residue. This phosphorylation may enable SpoIIAA to act as an anti-anti-sigma factor that counteracts SpoIIAB and thus releases sigma F from inhibition.</text>
</comment>
<dbReference type="InterPro" id="IPR003594">
    <property type="entry name" value="HATPase_dom"/>
</dbReference>
<dbReference type="NCBIfam" id="TIGR01925">
    <property type="entry name" value="spIIAB"/>
    <property type="match status" value="1"/>
</dbReference>
<accession>A0A9D1LYM4</accession>
<dbReference type="PANTHER" id="PTHR35526">
    <property type="entry name" value="ANTI-SIGMA-F FACTOR RSBW-RELATED"/>
    <property type="match status" value="1"/>
</dbReference>
<evidence type="ECO:0000256" key="7">
    <source>
        <dbReference type="HAMAP-Rule" id="MF_00637"/>
    </source>
</evidence>
<keyword evidence="6 7" id="KW-0749">Sporulation</keyword>
<dbReference type="GO" id="GO:0030436">
    <property type="term" value="P:asexual sporulation"/>
    <property type="evidence" value="ECO:0007669"/>
    <property type="project" value="UniProtKB-UniRule"/>
</dbReference>
<sequence>MVNQMDLSFPAKSSNESFARSAVASFILQLDPTINELADIKTAVSEAVTNCIVHGYGYGDGTVYINVKITDKGKVIIKIRDKGCGIPDIEQAMEPLFTTAGDEERAGLGFAVMQSFTDKIKVSSTVGKGTTVTLEKNIIRHRNSSGGADLGHGE</sequence>
<dbReference type="InterPro" id="IPR036890">
    <property type="entry name" value="HATPase_C_sf"/>
</dbReference>
<dbReference type="GO" id="GO:0042174">
    <property type="term" value="P:negative regulation of sporulation resulting in formation of a cellular spore"/>
    <property type="evidence" value="ECO:0007669"/>
    <property type="project" value="InterPro"/>
</dbReference>
<dbReference type="Proteomes" id="UP000824118">
    <property type="component" value="Unassembled WGS sequence"/>
</dbReference>
<keyword evidence="2 7" id="KW-0808">Transferase</keyword>
<evidence type="ECO:0000256" key="1">
    <source>
        <dbReference type="ARBA" id="ARBA00022527"/>
    </source>
</evidence>
<dbReference type="InterPro" id="IPR010194">
    <property type="entry name" value="Anti-sigma_F"/>
</dbReference>
<dbReference type="GO" id="GO:0030435">
    <property type="term" value="P:sporulation resulting in formation of a cellular spore"/>
    <property type="evidence" value="ECO:0007669"/>
    <property type="project" value="UniProtKB-KW"/>
</dbReference>
<evidence type="ECO:0000256" key="5">
    <source>
        <dbReference type="ARBA" id="ARBA00022840"/>
    </source>
</evidence>
<dbReference type="GO" id="GO:0016989">
    <property type="term" value="F:sigma factor antagonist activity"/>
    <property type="evidence" value="ECO:0007669"/>
    <property type="project" value="InterPro"/>
</dbReference>
<feature type="domain" description="Histidine kinase/HSP90-like ATPase" evidence="8">
    <location>
        <begin position="35"/>
        <end position="140"/>
    </location>
</feature>
<evidence type="ECO:0000259" key="8">
    <source>
        <dbReference type="SMART" id="SM00387"/>
    </source>
</evidence>
<dbReference type="GO" id="GO:0005524">
    <property type="term" value="F:ATP binding"/>
    <property type="evidence" value="ECO:0007669"/>
    <property type="project" value="UniProtKB-KW"/>
</dbReference>
<gene>
    <name evidence="7" type="primary">spoIIAB</name>
    <name evidence="9" type="ORF">IAD22_06005</name>
</gene>
<dbReference type="AlphaFoldDB" id="A0A9D1LYM4"/>
<evidence type="ECO:0000313" key="9">
    <source>
        <dbReference type="EMBL" id="HIU50548.1"/>
    </source>
</evidence>
<evidence type="ECO:0000256" key="4">
    <source>
        <dbReference type="ARBA" id="ARBA00022777"/>
    </source>
</evidence>
<dbReference type="Gene3D" id="3.30.565.10">
    <property type="entry name" value="Histidine kinase-like ATPase, C-terminal domain"/>
    <property type="match status" value="1"/>
</dbReference>
<dbReference type="InterPro" id="IPR050267">
    <property type="entry name" value="Anti-sigma-factor_SerPK"/>
</dbReference>